<feature type="domain" description="N-acetyltransferase" evidence="3">
    <location>
        <begin position="1"/>
        <end position="121"/>
    </location>
</feature>
<evidence type="ECO:0000313" key="4">
    <source>
        <dbReference type="EMBL" id="GGX56869.1"/>
    </source>
</evidence>
<comment type="caution">
    <text evidence="4">The sequence shown here is derived from an EMBL/GenBank/DDBJ whole genome shotgun (WGS) entry which is preliminary data.</text>
</comment>
<proteinExistence type="predicted"/>
<dbReference type="EMBL" id="BMWD01000007">
    <property type="protein sequence ID" value="GGX56869.1"/>
    <property type="molecule type" value="Genomic_DNA"/>
</dbReference>
<accession>A0A918KB77</accession>
<dbReference type="GO" id="GO:0016747">
    <property type="term" value="F:acyltransferase activity, transferring groups other than amino-acyl groups"/>
    <property type="evidence" value="ECO:0007669"/>
    <property type="project" value="InterPro"/>
</dbReference>
<keyword evidence="5" id="KW-1185">Reference proteome</keyword>
<dbReference type="InterPro" id="IPR016181">
    <property type="entry name" value="Acyl_CoA_acyltransferase"/>
</dbReference>
<evidence type="ECO:0000313" key="5">
    <source>
        <dbReference type="Proteomes" id="UP000645555"/>
    </source>
</evidence>
<reference evidence="4" key="1">
    <citation type="journal article" date="2014" name="Int. J. Syst. Evol. Microbiol.">
        <title>Complete genome sequence of Corynebacterium casei LMG S-19264T (=DSM 44701T), isolated from a smear-ripened cheese.</title>
        <authorList>
            <consortium name="US DOE Joint Genome Institute (JGI-PGF)"/>
            <person name="Walter F."/>
            <person name="Albersmeier A."/>
            <person name="Kalinowski J."/>
            <person name="Ruckert C."/>
        </authorList>
    </citation>
    <scope>NUCLEOTIDE SEQUENCE</scope>
    <source>
        <strain evidence="4">JCM 4956</strain>
    </source>
</reference>
<protein>
    <recommendedName>
        <fullName evidence="3">N-acetyltransferase domain-containing protein</fullName>
    </recommendedName>
</protein>
<evidence type="ECO:0000256" key="1">
    <source>
        <dbReference type="ARBA" id="ARBA00022679"/>
    </source>
</evidence>
<reference evidence="4" key="2">
    <citation type="submission" date="2020-09" db="EMBL/GenBank/DDBJ databases">
        <authorList>
            <person name="Sun Q."/>
            <person name="Ohkuma M."/>
        </authorList>
    </citation>
    <scope>NUCLEOTIDE SEQUENCE</scope>
    <source>
        <strain evidence="4">JCM 4956</strain>
    </source>
</reference>
<dbReference type="Pfam" id="PF00583">
    <property type="entry name" value="Acetyltransf_1"/>
    <property type="match status" value="1"/>
</dbReference>
<dbReference type="InterPro" id="IPR050832">
    <property type="entry name" value="Bact_Acetyltransf"/>
</dbReference>
<dbReference type="PROSITE" id="PS51186">
    <property type="entry name" value="GNAT"/>
    <property type="match status" value="1"/>
</dbReference>
<organism evidence="4 5">
    <name type="scientific">Streptomyces fructofermentans</name>
    <dbReference type="NCBI Taxonomy" id="152141"/>
    <lineage>
        <taxon>Bacteria</taxon>
        <taxon>Bacillati</taxon>
        <taxon>Actinomycetota</taxon>
        <taxon>Actinomycetes</taxon>
        <taxon>Kitasatosporales</taxon>
        <taxon>Streptomycetaceae</taxon>
        <taxon>Streptomyces</taxon>
    </lineage>
</organism>
<keyword evidence="2" id="KW-0012">Acyltransferase</keyword>
<dbReference type="PANTHER" id="PTHR43877">
    <property type="entry name" value="AMINOALKYLPHOSPHONATE N-ACETYLTRANSFERASE-RELATED-RELATED"/>
    <property type="match status" value="1"/>
</dbReference>
<dbReference type="AlphaFoldDB" id="A0A918KB77"/>
<name>A0A918KB77_9ACTN</name>
<dbReference type="InterPro" id="IPR000182">
    <property type="entry name" value="GNAT_dom"/>
</dbReference>
<dbReference type="SUPFAM" id="SSF55729">
    <property type="entry name" value="Acyl-CoA N-acyltransferases (Nat)"/>
    <property type="match status" value="1"/>
</dbReference>
<keyword evidence="1" id="KW-0808">Transferase</keyword>
<evidence type="ECO:0000256" key="2">
    <source>
        <dbReference type="ARBA" id="ARBA00023315"/>
    </source>
</evidence>
<sequence length="130" mass="14360">MDERTVAGWAQAEDVTARMLLEGERIVAYGELWFDAEEDEVELARIIVAPWARGTGLGRLLVAGLLKEARAAGHTDVFMRVHPANERALACYRAAGFVPVDRESAALWNVGQPVDYAWLRPGRDPEGDGR</sequence>
<gene>
    <name evidence="4" type="ORF">GCM10010515_25460</name>
</gene>
<dbReference type="Proteomes" id="UP000645555">
    <property type="component" value="Unassembled WGS sequence"/>
</dbReference>
<evidence type="ECO:0000259" key="3">
    <source>
        <dbReference type="PROSITE" id="PS51186"/>
    </source>
</evidence>
<dbReference type="CDD" id="cd04301">
    <property type="entry name" value="NAT_SF"/>
    <property type="match status" value="1"/>
</dbReference>
<dbReference type="Gene3D" id="3.40.630.30">
    <property type="match status" value="1"/>
</dbReference>